<evidence type="ECO:0000313" key="2">
    <source>
        <dbReference type="Proteomes" id="UP000516072"/>
    </source>
</evidence>
<gene>
    <name evidence="1" type="ORF">NSCAC_1355</name>
</gene>
<dbReference type="Pfam" id="PF07642">
    <property type="entry name" value="BBP2"/>
    <property type="match status" value="1"/>
</dbReference>
<sequence length="358" mass="40669">MDQLGFNVDGWVESGVVINPYLPKDGNNGPLTFNNRANVPVLDQFYLFIERVADVEGNQWSFGGRADFMFGVDAPFTQETGLDINIVDNNFSNFYKVALPQFYAEIFAPYGKGIDIKVGHFYTIIGHETVTSPNNFFYSHAYTMQYGEPFTHTGFIAESPITNNITIKSGGVLGWDNFSKDPQNFNYLGGISFISDDGRSTFDASVITGGVSKISGNMPNSDRTMYSLVFNYDITDRWHYTWQHDFGIQHNNTASDKVDKWYGMNQYLLYKFSETLGIGMRFEWFRDANGVRVFSNGLSAPADYFESTVGVNWKVTEWITFRPEVRTDWMYSNTGYKAFDDNTRSSRVIVAGEVIINF</sequence>
<name>A0A7G1QAU8_9GAMM</name>
<dbReference type="EMBL" id="LR778175">
    <property type="protein sequence ID" value="CAB1276805.1"/>
    <property type="molecule type" value="Genomic_DNA"/>
</dbReference>
<dbReference type="InterPro" id="IPR011486">
    <property type="entry name" value="BBP2"/>
</dbReference>
<reference evidence="1 2" key="1">
    <citation type="submission" date="2020-03" db="EMBL/GenBank/DDBJ databases">
        <authorList>
            <person name="Picone N."/>
        </authorList>
    </citation>
    <scope>NUCLEOTIDE SEQUENCE [LARGE SCALE GENOMIC DNA]</scope>
    <source>
        <strain evidence="1">NSCAC1</strain>
    </source>
</reference>
<proteinExistence type="predicted"/>
<dbReference type="KEGG" id="ntg:NSCAC_1355"/>
<accession>A0A7G1QAU8</accession>
<evidence type="ECO:0008006" key="3">
    <source>
        <dbReference type="Google" id="ProtNLM"/>
    </source>
</evidence>
<dbReference type="Proteomes" id="UP000516072">
    <property type="component" value="Chromosome"/>
</dbReference>
<dbReference type="AlphaFoldDB" id="A0A7G1QAU8"/>
<keyword evidence="2" id="KW-1185">Reference proteome</keyword>
<organism evidence="1 2">
    <name type="scientific">Candidatus Nitrosacidococcus tergens</name>
    <dbReference type="NCBI Taxonomy" id="553981"/>
    <lineage>
        <taxon>Bacteria</taxon>
        <taxon>Pseudomonadati</taxon>
        <taxon>Pseudomonadota</taxon>
        <taxon>Gammaproteobacteria</taxon>
        <taxon>Chromatiales</taxon>
        <taxon>Chromatiaceae</taxon>
        <taxon>Candidatus Nitrosacidococcus</taxon>
    </lineage>
</organism>
<evidence type="ECO:0000313" key="1">
    <source>
        <dbReference type="EMBL" id="CAB1276805.1"/>
    </source>
</evidence>
<protein>
    <recommendedName>
        <fullName evidence="3">Porin</fullName>
    </recommendedName>
</protein>
<dbReference type="RefSeq" id="WP_197744043.1">
    <property type="nucleotide sequence ID" value="NZ_LR778175.1"/>
</dbReference>